<evidence type="ECO:0000256" key="3">
    <source>
        <dbReference type="SAM" id="Coils"/>
    </source>
</evidence>
<evidence type="ECO:0000313" key="5">
    <source>
        <dbReference type="EMBL" id="VAW88895.1"/>
    </source>
</evidence>
<keyword evidence="4" id="KW-0812">Transmembrane</keyword>
<dbReference type="InterPro" id="IPR003798">
    <property type="entry name" value="DNA_recombination_RmuC"/>
</dbReference>
<sequence length="421" mass="47689">MDQTLALQLSIAAFLITTLGWLAAVLRSSSKASKLRETIAGLEATLLAERHANSEQLSTLDRSKEEFSLIFNSLATKTLKQQSYDFLKLAQQSLNRHHTHAQHELTKKEKSIESLLKPIEQALQKTEQQIHLMEKERKEAYGSISQHLTGMAQTQQQLHGETRNLVQALRRPEVRGQWGELTLQRLAELSGMVEHCDFYSQEQITGDNGQIFRPDMIIRLPNRREIIIDVKTPLDAYLSAIDADTDEKKQQYLVKHAHNVRQRIRELGSKAYWKQFKNTPDFVVLFIPGDHFLSAALDIESNLLEDAMLQKVMLATPTSLVALLRAVAYGWQQEALTENAEKIQSLGTDLYKRLAIFSSHFAKVGKQLNATTEHYNRAVGSFDKQLVPGAKKFKELGINSKQPVESINPIEINANEIKNNS</sequence>
<accession>A0A3B0Z616</accession>
<organism evidence="5">
    <name type="scientific">hydrothermal vent metagenome</name>
    <dbReference type="NCBI Taxonomy" id="652676"/>
    <lineage>
        <taxon>unclassified sequences</taxon>
        <taxon>metagenomes</taxon>
        <taxon>ecological metagenomes</taxon>
    </lineage>
</organism>
<feature type="transmembrane region" description="Helical" evidence="4">
    <location>
        <begin position="6"/>
        <end position="26"/>
    </location>
</feature>
<reference evidence="5" key="1">
    <citation type="submission" date="2018-06" db="EMBL/GenBank/DDBJ databases">
        <authorList>
            <person name="Zhirakovskaya E."/>
        </authorList>
    </citation>
    <scope>NUCLEOTIDE SEQUENCE</scope>
</reference>
<dbReference type="PANTHER" id="PTHR30563">
    <property type="entry name" value="DNA RECOMBINATION PROTEIN RMUC"/>
    <property type="match status" value="1"/>
</dbReference>
<keyword evidence="4" id="KW-0472">Membrane</keyword>
<keyword evidence="2" id="KW-0233">DNA recombination</keyword>
<gene>
    <name evidence="5" type="ORF">MNBD_GAMMA16-1028</name>
</gene>
<evidence type="ECO:0000256" key="2">
    <source>
        <dbReference type="ARBA" id="ARBA00023172"/>
    </source>
</evidence>
<dbReference type="EMBL" id="UOFO01000152">
    <property type="protein sequence ID" value="VAW88895.1"/>
    <property type="molecule type" value="Genomic_DNA"/>
</dbReference>
<dbReference type="Pfam" id="PF02646">
    <property type="entry name" value="RmuC"/>
    <property type="match status" value="1"/>
</dbReference>
<evidence type="ECO:0000256" key="4">
    <source>
        <dbReference type="SAM" id="Phobius"/>
    </source>
</evidence>
<dbReference type="GO" id="GO:0006310">
    <property type="term" value="P:DNA recombination"/>
    <property type="evidence" value="ECO:0007669"/>
    <property type="project" value="UniProtKB-KW"/>
</dbReference>
<name>A0A3B0Z616_9ZZZZ</name>
<keyword evidence="4" id="KW-1133">Transmembrane helix</keyword>
<protein>
    <submittedName>
        <fullName evidence="5">DNA recombination protein RmuC</fullName>
    </submittedName>
</protein>
<evidence type="ECO:0000256" key="1">
    <source>
        <dbReference type="ARBA" id="ARBA00023054"/>
    </source>
</evidence>
<dbReference type="PANTHER" id="PTHR30563:SF0">
    <property type="entry name" value="DNA RECOMBINATION PROTEIN RMUC"/>
    <property type="match status" value="1"/>
</dbReference>
<proteinExistence type="predicted"/>
<keyword evidence="1 3" id="KW-0175">Coiled coil</keyword>
<dbReference type="AlphaFoldDB" id="A0A3B0Z616"/>
<feature type="coiled-coil region" evidence="3">
    <location>
        <begin position="116"/>
        <end position="143"/>
    </location>
</feature>